<dbReference type="Proteomes" id="UP000180246">
    <property type="component" value="Unassembled WGS sequence"/>
</dbReference>
<evidence type="ECO:0000256" key="12">
    <source>
        <dbReference type="ARBA" id="ARBA00023136"/>
    </source>
</evidence>
<keyword evidence="5" id="KW-0808">Transferase</keyword>
<dbReference type="AlphaFoldDB" id="A0A1S2N314"/>
<feature type="transmembrane region" description="Helical" evidence="13">
    <location>
        <begin position="148"/>
        <end position="171"/>
    </location>
</feature>
<keyword evidence="9" id="KW-0067">ATP-binding</keyword>
<evidence type="ECO:0000256" key="8">
    <source>
        <dbReference type="ARBA" id="ARBA00022777"/>
    </source>
</evidence>
<keyword evidence="8" id="KW-0418">Kinase</keyword>
<evidence type="ECO:0000259" key="14">
    <source>
        <dbReference type="PROSITE" id="PS50109"/>
    </source>
</evidence>
<dbReference type="InterPro" id="IPR004358">
    <property type="entry name" value="Sig_transdc_His_kin-like_C"/>
</dbReference>
<proteinExistence type="predicted"/>
<dbReference type="GO" id="GO:0005886">
    <property type="term" value="C:plasma membrane"/>
    <property type="evidence" value="ECO:0007669"/>
    <property type="project" value="TreeGrafter"/>
</dbReference>
<sequence length="443" mass="48294">MKTLRLRLLVTIGASFALFWTLSSVWTLVDLRDEFRDALDERLAASARMVAALIADSPHLSVQPGSRGASPIPYLVRTDNVACEIRLLRGGIVGRTENSPERLGLASPGYRTRVIDGVTWRSYTIEHNGMRITTADKVERRQQLFRNIAFATFVPFLVAMAATLVALWFAVRHGLRPLERIRVALEAREPGALHPLPAQDLPHELSPLVTTVNGLLARIESTIERERRFTGDAAHELRTPLTAVKTHLQVARMSGDGPDTAVALHQAERGVGRLQGIINQLLMLARVEGSVSFDDDERLQAAAIAEQVLMQLPAQQAARVCVRAEGGEARILRIPASLAVTALRNILDNALRYGDAEAIVVLRIVQRGGMAGYTVEDQGSGMSDAEIGRAGQRFWRKGGGQGSGLGLSIVKAIVARYDGSWKLERRDGGGLVAHLAFPAEQNP</sequence>
<keyword evidence="11" id="KW-0902">Two-component regulatory system</keyword>
<dbReference type="InterPro" id="IPR003594">
    <property type="entry name" value="HATPase_dom"/>
</dbReference>
<name>A0A1S2N314_9BURK</name>
<dbReference type="GO" id="GO:0005524">
    <property type="term" value="F:ATP binding"/>
    <property type="evidence" value="ECO:0007669"/>
    <property type="project" value="UniProtKB-KW"/>
</dbReference>
<dbReference type="Pfam" id="PF02518">
    <property type="entry name" value="HATPase_c"/>
    <property type="match status" value="1"/>
</dbReference>
<dbReference type="PROSITE" id="PS50885">
    <property type="entry name" value="HAMP"/>
    <property type="match status" value="1"/>
</dbReference>
<dbReference type="InterPro" id="IPR036097">
    <property type="entry name" value="HisK_dim/P_sf"/>
</dbReference>
<dbReference type="EMBL" id="JRYB01000001">
    <property type="protein sequence ID" value="OIJ39475.1"/>
    <property type="molecule type" value="Genomic_DNA"/>
</dbReference>
<comment type="caution">
    <text evidence="16">The sequence shown here is derived from an EMBL/GenBank/DDBJ whole genome shotgun (WGS) entry which is preliminary data.</text>
</comment>
<dbReference type="SUPFAM" id="SSF55874">
    <property type="entry name" value="ATPase domain of HSP90 chaperone/DNA topoisomerase II/histidine kinase"/>
    <property type="match status" value="1"/>
</dbReference>
<reference evidence="16 17" key="1">
    <citation type="submission" date="2014-10" db="EMBL/GenBank/DDBJ databases">
        <authorList>
            <person name="Seo M.-J."/>
            <person name="Seok Y.J."/>
            <person name="Cha I.-T."/>
        </authorList>
    </citation>
    <scope>NUCLEOTIDE SEQUENCE [LARGE SCALE GENOMIC DNA]</scope>
    <source>
        <strain evidence="16 17">NEU</strain>
    </source>
</reference>
<evidence type="ECO:0000259" key="15">
    <source>
        <dbReference type="PROSITE" id="PS50885"/>
    </source>
</evidence>
<dbReference type="InterPro" id="IPR003661">
    <property type="entry name" value="HisK_dim/P_dom"/>
</dbReference>
<keyword evidence="10 13" id="KW-1133">Transmembrane helix</keyword>
<keyword evidence="7" id="KW-0547">Nucleotide-binding</keyword>
<evidence type="ECO:0000256" key="1">
    <source>
        <dbReference type="ARBA" id="ARBA00000085"/>
    </source>
</evidence>
<evidence type="ECO:0000256" key="9">
    <source>
        <dbReference type="ARBA" id="ARBA00022840"/>
    </source>
</evidence>
<evidence type="ECO:0000313" key="16">
    <source>
        <dbReference type="EMBL" id="OIJ39475.1"/>
    </source>
</evidence>
<evidence type="ECO:0000256" key="6">
    <source>
        <dbReference type="ARBA" id="ARBA00022692"/>
    </source>
</evidence>
<dbReference type="GO" id="GO:0000155">
    <property type="term" value="F:phosphorelay sensor kinase activity"/>
    <property type="evidence" value="ECO:0007669"/>
    <property type="project" value="InterPro"/>
</dbReference>
<dbReference type="InterPro" id="IPR050428">
    <property type="entry name" value="TCS_sensor_his_kinase"/>
</dbReference>
<evidence type="ECO:0000256" key="5">
    <source>
        <dbReference type="ARBA" id="ARBA00022679"/>
    </source>
</evidence>
<comment type="subcellular location">
    <subcellularLocation>
        <location evidence="2">Membrane</location>
        <topology evidence="2">Multi-pass membrane protein</topology>
    </subcellularLocation>
</comment>
<feature type="domain" description="Histidine kinase" evidence="14">
    <location>
        <begin position="232"/>
        <end position="441"/>
    </location>
</feature>
<keyword evidence="4" id="KW-0597">Phosphoprotein</keyword>
<protein>
    <recommendedName>
        <fullName evidence="3">histidine kinase</fullName>
        <ecNumber evidence="3">2.7.13.3</ecNumber>
    </recommendedName>
</protein>
<dbReference type="PRINTS" id="PR00344">
    <property type="entry name" value="BCTRLSENSOR"/>
</dbReference>
<evidence type="ECO:0000256" key="4">
    <source>
        <dbReference type="ARBA" id="ARBA00022553"/>
    </source>
</evidence>
<evidence type="ECO:0000256" key="3">
    <source>
        <dbReference type="ARBA" id="ARBA00012438"/>
    </source>
</evidence>
<feature type="domain" description="HAMP" evidence="15">
    <location>
        <begin position="172"/>
        <end position="224"/>
    </location>
</feature>
<evidence type="ECO:0000256" key="13">
    <source>
        <dbReference type="SAM" id="Phobius"/>
    </source>
</evidence>
<evidence type="ECO:0000256" key="2">
    <source>
        <dbReference type="ARBA" id="ARBA00004141"/>
    </source>
</evidence>
<dbReference type="InterPro" id="IPR036890">
    <property type="entry name" value="HATPase_C_sf"/>
</dbReference>
<dbReference type="RefSeq" id="WP_071362831.1">
    <property type="nucleotide sequence ID" value="NZ_JRYB01000001.1"/>
</dbReference>
<comment type="catalytic activity">
    <reaction evidence="1">
        <text>ATP + protein L-histidine = ADP + protein N-phospho-L-histidine.</text>
        <dbReference type="EC" id="2.7.13.3"/>
    </reaction>
</comment>
<dbReference type="EC" id="2.7.13.3" evidence="3"/>
<dbReference type="SMART" id="SM00388">
    <property type="entry name" value="HisKA"/>
    <property type="match status" value="1"/>
</dbReference>
<evidence type="ECO:0000256" key="7">
    <source>
        <dbReference type="ARBA" id="ARBA00022741"/>
    </source>
</evidence>
<dbReference type="PANTHER" id="PTHR45436">
    <property type="entry name" value="SENSOR HISTIDINE KINASE YKOH"/>
    <property type="match status" value="1"/>
</dbReference>
<dbReference type="Pfam" id="PF00512">
    <property type="entry name" value="HisKA"/>
    <property type="match status" value="1"/>
</dbReference>
<evidence type="ECO:0000256" key="10">
    <source>
        <dbReference type="ARBA" id="ARBA00022989"/>
    </source>
</evidence>
<organism evidence="16 17">
    <name type="scientific">Massilia timonae</name>
    <dbReference type="NCBI Taxonomy" id="47229"/>
    <lineage>
        <taxon>Bacteria</taxon>
        <taxon>Pseudomonadati</taxon>
        <taxon>Pseudomonadota</taxon>
        <taxon>Betaproteobacteria</taxon>
        <taxon>Burkholderiales</taxon>
        <taxon>Oxalobacteraceae</taxon>
        <taxon>Telluria group</taxon>
        <taxon>Massilia</taxon>
    </lineage>
</organism>
<keyword evidence="12 13" id="KW-0472">Membrane</keyword>
<dbReference type="InterPro" id="IPR005467">
    <property type="entry name" value="His_kinase_dom"/>
</dbReference>
<dbReference type="PROSITE" id="PS50109">
    <property type="entry name" value="HIS_KIN"/>
    <property type="match status" value="1"/>
</dbReference>
<accession>A0A1S2N314</accession>
<evidence type="ECO:0000313" key="17">
    <source>
        <dbReference type="Proteomes" id="UP000180246"/>
    </source>
</evidence>
<evidence type="ECO:0000256" key="11">
    <source>
        <dbReference type="ARBA" id="ARBA00023012"/>
    </source>
</evidence>
<dbReference type="SUPFAM" id="SSF47384">
    <property type="entry name" value="Homodimeric domain of signal transducing histidine kinase"/>
    <property type="match status" value="1"/>
</dbReference>
<dbReference type="CDD" id="cd00082">
    <property type="entry name" value="HisKA"/>
    <property type="match status" value="1"/>
</dbReference>
<dbReference type="Pfam" id="PF08521">
    <property type="entry name" value="2CSK_N"/>
    <property type="match status" value="1"/>
</dbReference>
<dbReference type="SMART" id="SM00387">
    <property type="entry name" value="HATPase_c"/>
    <property type="match status" value="1"/>
</dbReference>
<dbReference type="InterPro" id="IPR003660">
    <property type="entry name" value="HAMP_dom"/>
</dbReference>
<keyword evidence="6 13" id="KW-0812">Transmembrane</keyword>
<dbReference type="Gene3D" id="1.10.287.130">
    <property type="match status" value="1"/>
</dbReference>
<gene>
    <name evidence="16" type="ORF">LO55_4051</name>
</gene>
<dbReference type="Gene3D" id="3.30.565.10">
    <property type="entry name" value="Histidine kinase-like ATPase, C-terminal domain"/>
    <property type="match status" value="1"/>
</dbReference>
<dbReference type="PANTHER" id="PTHR45436:SF14">
    <property type="entry name" value="SENSOR PROTEIN QSEC"/>
    <property type="match status" value="1"/>
</dbReference>
<dbReference type="InterPro" id="IPR013727">
    <property type="entry name" value="2CSK_N"/>
</dbReference>